<protein>
    <submittedName>
        <fullName evidence="4">Glutathione S-transferase</fullName>
    </submittedName>
</protein>
<dbReference type="InterPro" id="IPR010987">
    <property type="entry name" value="Glutathione-S-Trfase_C-like"/>
</dbReference>
<dbReference type="Gene3D" id="3.40.30.10">
    <property type="entry name" value="Glutaredoxin"/>
    <property type="match status" value="1"/>
</dbReference>
<keyword evidence="4" id="KW-0808">Transferase</keyword>
<dbReference type="GO" id="GO:0016740">
    <property type="term" value="F:transferase activity"/>
    <property type="evidence" value="ECO:0007669"/>
    <property type="project" value="UniProtKB-KW"/>
</dbReference>
<dbReference type="Pfam" id="PF00043">
    <property type="entry name" value="GST_C"/>
    <property type="match status" value="1"/>
</dbReference>
<dbReference type="PANTHER" id="PTHR44051">
    <property type="entry name" value="GLUTATHIONE S-TRANSFERASE-RELATED"/>
    <property type="match status" value="1"/>
</dbReference>
<dbReference type="Proteomes" id="UP000285908">
    <property type="component" value="Unassembled WGS sequence"/>
</dbReference>
<dbReference type="EMBL" id="RQXX01000002">
    <property type="protein sequence ID" value="RVV98433.1"/>
    <property type="molecule type" value="Genomic_DNA"/>
</dbReference>
<organism evidence="4 5">
    <name type="scientific">Mesobaculum littorinae</name>
    <dbReference type="NCBI Taxonomy" id="2486419"/>
    <lineage>
        <taxon>Bacteria</taxon>
        <taxon>Pseudomonadati</taxon>
        <taxon>Pseudomonadota</taxon>
        <taxon>Alphaproteobacteria</taxon>
        <taxon>Rhodobacterales</taxon>
        <taxon>Roseobacteraceae</taxon>
        <taxon>Mesobaculum</taxon>
    </lineage>
</organism>
<dbReference type="SUPFAM" id="SSF52833">
    <property type="entry name" value="Thioredoxin-like"/>
    <property type="match status" value="1"/>
</dbReference>
<gene>
    <name evidence="4" type="ORF">EKE94_05795</name>
</gene>
<feature type="domain" description="GST C-terminal" evidence="3">
    <location>
        <begin position="94"/>
        <end position="224"/>
    </location>
</feature>
<comment type="similarity">
    <text evidence="1">Belongs to the GST superfamily.</text>
</comment>
<dbReference type="InterPro" id="IPR040079">
    <property type="entry name" value="Glutathione_S-Trfase"/>
</dbReference>
<dbReference type="SFLD" id="SFLDG00358">
    <property type="entry name" value="Main_(cytGST)"/>
    <property type="match status" value="1"/>
</dbReference>
<evidence type="ECO:0000256" key="1">
    <source>
        <dbReference type="RuleBase" id="RU003494"/>
    </source>
</evidence>
<proteinExistence type="inferred from homology"/>
<evidence type="ECO:0000259" key="3">
    <source>
        <dbReference type="PROSITE" id="PS50405"/>
    </source>
</evidence>
<sequence>MIKLYCFGESGNAYKAALPLEFSGLAWEPVFVDFFNGETRTDAFRRINPMGEVPVMIAPCDPDDDSCVDTLVMTQSGVMQQWISDHTKRFGGTDPIEDREILRWVLWDNHKLSSMAGALRFQMNFLPEEKRSVEVIDWLKGRLRGAFATLDAHLASRDWIAGAAPTNADFSCCGYLYYPEPFGFDRAEWPNIARWLDGIAALPGWKHPYDLMPGNPSERAGKEA</sequence>
<feature type="domain" description="GST N-terminal" evidence="2">
    <location>
        <begin position="1"/>
        <end position="91"/>
    </location>
</feature>
<dbReference type="CDD" id="cd03056">
    <property type="entry name" value="GST_N_4"/>
    <property type="match status" value="1"/>
</dbReference>
<keyword evidence="5" id="KW-1185">Reference proteome</keyword>
<dbReference type="RefSeq" id="WP_127905666.1">
    <property type="nucleotide sequence ID" value="NZ_RQXX01000002.1"/>
</dbReference>
<evidence type="ECO:0000259" key="2">
    <source>
        <dbReference type="PROSITE" id="PS50404"/>
    </source>
</evidence>
<accession>A0A438AI61</accession>
<dbReference type="Pfam" id="PF02798">
    <property type="entry name" value="GST_N"/>
    <property type="match status" value="1"/>
</dbReference>
<dbReference type="PROSITE" id="PS50404">
    <property type="entry name" value="GST_NTER"/>
    <property type="match status" value="1"/>
</dbReference>
<dbReference type="InterPro" id="IPR004046">
    <property type="entry name" value="GST_C"/>
</dbReference>
<dbReference type="InterPro" id="IPR036249">
    <property type="entry name" value="Thioredoxin-like_sf"/>
</dbReference>
<dbReference type="InterPro" id="IPR004045">
    <property type="entry name" value="Glutathione_S-Trfase_N"/>
</dbReference>
<dbReference type="Gene3D" id="1.20.1050.10">
    <property type="match status" value="1"/>
</dbReference>
<dbReference type="SUPFAM" id="SSF47616">
    <property type="entry name" value="GST C-terminal domain-like"/>
    <property type="match status" value="1"/>
</dbReference>
<dbReference type="SFLD" id="SFLDS00019">
    <property type="entry name" value="Glutathione_Transferase_(cytos"/>
    <property type="match status" value="1"/>
</dbReference>
<name>A0A438AI61_9RHOB</name>
<dbReference type="PANTHER" id="PTHR44051:SF2">
    <property type="entry name" value="HYPOTHETICAL GLUTATHIONE S-TRANSFERASE LIKE PROTEIN"/>
    <property type="match status" value="1"/>
</dbReference>
<dbReference type="AlphaFoldDB" id="A0A438AI61"/>
<dbReference type="OrthoDB" id="9810080at2"/>
<evidence type="ECO:0000313" key="4">
    <source>
        <dbReference type="EMBL" id="RVV98433.1"/>
    </source>
</evidence>
<comment type="caution">
    <text evidence="4">The sequence shown here is derived from an EMBL/GenBank/DDBJ whole genome shotgun (WGS) entry which is preliminary data.</text>
</comment>
<evidence type="ECO:0000313" key="5">
    <source>
        <dbReference type="Proteomes" id="UP000285908"/>
    </source>
</evidence>
<reference evidence="4 5" key="1">
    <citation type="submission" date="2018-11" db="EMBL/GenBank/DDBJ databases">
        <title>Mesobaculum littorinae gen. nov., sp. nov., isolated from Littorina scabra that represents a novel genus of the order Rhodobacteraceae.</title>
        <authorList>
            <person name="Li F."/>
        </authorList>
    </citation>
    <scope>NUCLEOTIDE SEQUENCE [LARGE SCALE GENOMIC DNA]</scope>
    <source>
        <strain evidence="4 5">M0103</strain>
    </source>
</reference>
<dbReference type="PROSITE" id="PS50405">
    <property type="entry name" value="GST_CTER"/>
    <property type="match status" value="1"/>
</dbReference>
<dbReference type="InterPro" id="IPR036282">
    <property type="entry name" value="Glutathione-S-Trfase_C_sf"/>
</dbReference>